<evidence type="ECO:0000256" key="2">
    <source>
        <dbReference type="ARBA" id="ARBA00022801"/>
    </source>
</evidence>
<dbReference type="InterPro" id="IPR003615">
    <property type="entry name" value="HNH_nuc"/>
</dbReference>
<dbReference type="GO" id="GO:0004519">
    <property type="term" value="F:endonuclease activity"/>
    <property type="evidence" value="ECO:0007669"/>
    <property type="project" value="UniProtKB-KW"/>
</dbReference>
<keyword evidence="1" id="KW-0540">Nuclease</keyword>
<dbReference type="Proteomes" id="UP000225320">
    <property type="component" value="Unassembled WGS sequence"/>
</dbReference>
<dbReference type="InterPro" id="IPR002711">
    <property type="entry name" value="HNH"/>
</dbReference>
<keyword evidence="6" id="KW-0255">Endonuclease</keyword>
<protein>
    <recommendedName>
        <fullName evidence="4">Putative HNH nuclease YajD</fullName>
    </recommendedName>
</protein>
<proteinExistence type="inferred from homology"/>
<sequence length="121" mass="14536">MKYCAEQGCKTLIDKGRYCLNHKRKQKKIVAYSKNRSFYRTKAWQDLKSFCYQRDKGLCQRCGRFVFGKQAHHHHIVPIKINPSLRLDPDNIDTLCSKCHPIVERETNEKYQEKKKFDWKL</sequence>
<dbReference type="AlphaFoldDB" id="A0A2B7VPQ8"/>
<feature type="domain" description="HNH nuclease" evidence="5">
    <location>
        <begin position="46"/>
        <end position="101"/>
    </location>
</feature>
<dbReference type="CDD" id="cd00085">
    <property type="entry name" value="HNHc"/>
    <property type="match status" value="1"/>
</dbReference>
<dbReference type="SMART" id="SM00507">
    <property type="entry name" value="HNHc"/>
    <property type="match status" value="1"/>
</dbReference>
<dbReference type="PANTHER" id="PTHR41286:SF1">
    <property type="entry name" value="HNH NUCLEASE YAJD-RELATED"/>
    <property type="match status" value="1"/>
</dbReference>
<evidence type="ECO:0000256" key="4">
    <source>
        <dbReference type="ARBA" id="ARBA00040194"/>
    </source>
</evidence>
<dbReference type="EMBL" id="NVOI01000096">
    <property type="protein sequence ID" value="PGG86357.1"/>
    <property type="molecule type" value="Genomic_DNA"/>
</dbReference>
<evidence type="ECO:0000256" key="1">
    <source>
        <dbReference type="ARBA" id="ARBA00022722"/>
    </source>
</evidence>
<evidence type="ECO:0000313" key="6">
    <source>
        <dbReference type="EMBL" id="PGG86357.1"/>
    </source>
</evidence>
<organism evidence="6 7">
    <name type="scientific">Bacillus toyonensis</name>
    <dbReference type="NCBI Taxonomy" id="155322"/>
    <lineage>
        <taxon>Bacteria</taxon>
        <taxon>Bacillati</taxon>
        <taxon>Bacillota</taxon>
        <taxon>Bacilli</taxon>
        <taxon>Bacillales</taxon>
        <taxon>Bacillaceae</taxon>
        <taxon>Bacillus</taxon>
        <taxon>Bacillus cereus group</taxon>
    </lineage>
</organism>
<dbReference type="GO" id="GO:0016787">
    <property type="term" value="F:hydrolase activity"/>
    <property type="evidence" value="ECO:0007669"/>
    <property type="project" value="UniProtKB-KW"/>
</dbReference>
<dbReference type="Gene3D" id="1.10.30.50">
    <property type="match status" value="1"/>
</dbReference>
<dbReference type="GO" id="GO:0008270">
    <property type="term" value="F:zinc ion binding"/>
    <property type="evidence" value="ECO:0007669"/>
    <property type="project" value="InterPro"/>
</dbReference>
<evidence type="ECO:0000259" key="5">
    <source>
        <dbReference type="SMART" id="SM00507"/>
    </source>
</evidence>
<dbReference type="RefSeq" id="WP_098643623.1">
    <property type="nucleotide sequence ID" value="NZ_NVFS01000091.1"/>
</dbReference>
<reference evidence="6 7" key="1">
    <citation type="submission" date="2017-09" db="EMBL/GenBank/DDBJ databases">
        <title>Large-scale bioinformatics analysis of Bacillus genomes uncovers conserved roles of natural products in bacterial physiology.</title>
        <authorList>
            <consortium name="Agbiome Team Llc"/>
            <person name="Bleich R.M."/>
            <person name="Grubbs K.J."/>
            <person name="Santa Maria K.C."/>
            <person name="Allen S.E."/>
            <person name="Farag S."/>
            <person name="Shank E.A."/>
            <person name="Bowers A."/>
        </authorList>
    </citation>
    <scope>NUCLEOTIDE SEQUENCE [LARGE SCALE GENOMIC DNA]</scope>
    <source>
        <strain evidence="6 7">AFS094862</strain>
    </source>
</reference>
<evidence type="ECO:0000256" key="3">
    <source>
        <dbReference type="ARBA" id="ARBA00038412"/>
    </source>
</evidence>
<gene>
    <name evidence="6" type="ORF">CON73_23665</name>
</gene>
<dbReference type="GO" id="GO:0003676">
    <property type="term" value="F:nucleic acid binding"/>
    <property type="evidence" value="ECO:0007669"/>
    <property type="project" value="InterPro"/>
</dbReference>
<comment type="caution">
    <text evidence="6">The sequence shown here is derived from an EMBL/GenBank/DDBJ whole genome shotgun (WGS) entry which is preliminary data.</text>
</comment>
<name>A0A2B7VPQ8_9BACI</name>
<dbReference type="GO" id="GO:0005829">
    <property type="term" value="C:cytosol"/>
    <property type="evidence" value="ECO:0007669"/>
    <property type="project" value="TreeGrafter"/>
</dbReference>
<keyword evidence="2" id="KW-0378">Hydrolase</keyword>
<evidence type="ECO:0000313" key="7">
    <source>
        <dbReference type="Proteomes" id="UP000225320"/>
    </source>
</evidence>
<dbReference type="Pfam" id="PF01844">
    <property type="entry name" value="HNH"/>
    <property type="match status" value="1"/>
</dbReference>
<accession>A0A2B7VPQ8</accession>
<comment type="similarity">
    <text evidence="3">Belongs to the HNH nuclease family.</text>
</comment>
<dbReference type="PANTHER" id="PTHR41286">
    <property type="entry name" value="HNH NUCLEASE YAJD-RELATED"/>
    <property type="match status" value="1"/>
</dbReference>